<dbReference type="AlphaFoldDB" id="A0AA39PY56"/>
<keyword evidence="2" id="KW-1185">Reference proteome</keyword>
<comment type="caution">
    <text evidence="1">The sequence shown here is derived from an EMBL/GenBank/DDBJ whole genome shotgun (WGS) entry which is preliminary data.</text>
</comment>
<accession>A0AA39PY56</accession>
<proteinExistence type="predicted"/>
<dbReference type="EMBL" id="JAUEPU010000031">
    <property type="protein sequence ID" value="KAK0492170.1"/>
    <property type="molecule type" value="Genomic_DNA"/>
</dbReference>
<reference evidence="1" key="1">
    <citation type="submission" date="2023-06" db="EMBL/GenBank/DDBJ databases">
        <authorList>
            <consortium name="Lawrence Berkeley National Laboratory"/>
            <person name="Ahrendt S."/>
            <person name="Sahu N."/>
            <person name="Indic B."/>
            <person name="Wong-Bajracharya J."/>
            <person name="Merenyi Z."/>
            <person name="Ke H.-M."/>
            <person name="Monk M."/>
            <person name="Kocsube S."/>
            <person name="Drula E."/>
            <person name="Lipzen A."/>
            <person name="Balint B."/>
            <person name="Henrissat B."/>
            <person name="Andreopoulos B."/>
            <person name="Martin F.M."/>
            <person name="Harder C.B."/>
            <person name="Rigling D."/>
            <person name="Ford K.L."/>
            <person name="Foster G.D."/>
            <person name="Pangilinan J."/>
            <person name="Papanicolaou A."/>
            <person name="Barry K."/>
            <person name="LaButti K."/>
            <person name="Viragh M."/>
            <person name="Koriabine M."/>
            <person name="Yan M."/>
            <person name="Riley R."/>
            <person name="Champramary S."/>
            <person name="Plett K.L."/>
            <person name="Tsai I.J."/>
            <person name="Slot J."/>
            <person name="Sipos G."/>
            <person name="Plett J."/>
            <person name="Nagy L.G."/>
            <person name="Grigoriev I.V."/>
        </authorList>
    </citation>
    <scope>NUCLEOTIDE SEQUENCE</scope>
    <source>
        <strain evidence="1">HWK02</strain>
    </source>
</reference>
<sequence length="159" mass="17688">MSNAATEQVSCLTHQCLHDGQSSYHVTTQSLIFLHVKVRRFMLSTFFNINPPPKVFLCPFVFFRGTGRSGTVTADREITELNIGRSKNSALTATRPDGEDLATVLSKCSTLAPPRITPSSKCLLTGQLRRAHSNFCTLRSRAMTRITKIRSILLALQVY</sequence>
<gene>
    <name evidence="1" type="ORF">EDD18DRAFT_1184989</name>
</gene>
<organism evidence="1 2">
    <name type="scientific">Armillaria luteobubalina</name>
    <dbReference type="NCBI Taxonomy" id="153913"/>
    <lineage>
        <taxon>Eukaryota</taxon>
        <taxon>Fungi</taxon>
        <taxon>Dikarya</taxon>
        <taxon>Basidiomycota</taxon>
        <taxon>Agaricomycotina</taxon>
        <taxon>Agaricomycetes</taxon>
        <taxon>Agaricomycetidae</taxon>
        <taxon>Agaricales</taxon>
        <taxon>Marasmiineae</taxon>
        <taxon>Physalacriaceae</taxon>
        <taxon>Armillaria</taxon>
    </lineage>
</organism>
<dbReference type="Proteomes" id="UP001175228">
    <property type="component" value="Unassembled WGS sequence"/>
</dbReference>
<protein>
    <submittedName>
        <fullName evidence="1">Uncharacterized protein</fullName>
    </submittedName>
</protein>
<evidence type="ECO:0000313" key="1">
    <source>
        <dbReference type="EMBL" id="KAK0492170.1"/>
    </source>
</evidence>
<name>A0AA39PY56_9AGAR</name>
<evidence type="ECO:0000313" key="2">
    <source>
        <dbReference type="Proteomes" id="UP001175228"/>
    </source>
</evidence>